<dbReference type="InterPro" id="IPR021309">
    <property type="entry name" value="YgaP-like_TM"/>
</dbReference>
<dbReference type="KEGG" id="srub:C2R22_17085"/>
<keyword evidence="2" id="KW-1133">Transmembrane helix</keyword>
<evidence type="ECO:0000256" key="1">
    <source>
        <dbReference type="SAM" id="MobiDB-lite"/>
    </source>
</evidence>
<keyword evidence="5" id="KW-1185">Reference proteome</keyword>
<gene>
    <name evidence="4" type="ORF">C2R22_17085</name>
</gene>
<evidence type="ECO:0000313" key="4">
    <source>
        <dbReference type="EMBL" id="AUV83149.1"/>
    </source>
</evidence>
<dbReference type="Proteomes" id="UP000236584">
    <property type="component" value="Chromosome"/>
</dbReference>
<accession>A0A2I8VPV7</accession>
<evidence type="ECO:0000259" key="3">
    <source>
        <dbReference type="Pfam" id="PF11127"/>
    </source>
</evidence>
<dbReference type="Pfam" id="PF11127">
    <property type="entry name" value="YgaP-like_TM"/>
    <property type="match status" value="1"/>
</dbReference>
<keyword evidence="2" id="KW-0472">Membrane</keyword>
<organism evidence="4 5">
    <name type="scientific">Salinigranum rubrum</name>
    <dbReference type="NCBI Taxonomy" id="755307"/>
    <lineage>
        <taxon>Archaea</taxon>
        <taxon>Methanobacteriati</taxon>
        <taxon>Methanobacteriota</taxon>
        <taxon>Stenosarchaea group</taxon>
        <taxon>Halobacteria</taxon>
        <taxon>Halobacteriales</taxon>
        <taxon>Haloferacaceae</taxon>
        <taxon>Salinigranum</taxon>
    </lineage>
</organism>
<keyword evidence="2" id="KW-0812">Transmembrane</keyword>
<evidence type="ECO:0000313" key="5">
    <source>
        <dbReference type="Proteomes" id="UP000236584"/>
    </source>
</evidence>
<dbReference type="AlphaFoldDB" id="A0A2I8VPV7"/>
<feature type="region of interest" description="Disordered" evidence="1">
    <location>
        <begin position="38"/>
        <end position="74"/>
    </location>
</feature>
<proteinExistence type="predicted"/>
<evidence type="ECO:0000256" key="2">
    <source>
        <dbReference type="SAM" id="Phobius"/>
    </source>
</evidence>
<feature type="domain" description="Inner membrane protein YgaP-like transmembrane" evidence="3">
    <location>
        <begin position="76"/>
        <end position="141"/>
    </location>
</feature>
<reference evidence="4 5" key="1">
    <citation type="submission" date="2018-01" db="EMBL/GenBank/DDBJ databases">
        <title>Complete genome sequence of Salinigranum rubrum GX10T, an extremely halophilic archaeon isolated from a marine solar saltern.</title>
        <authorList>
            <person name="Han S."/>
        </authorList>
    </citation>
    <scope>NUCLEOTIDE SEQUENCE [LARGE SCALE GENOMIC DNA]</scope>
    <source>
        <strain evidence="4 5">GX10</strain>
    </source>
</reference>
<feature type="transmembrane region" description="Helical" evidence="2">
    <location>
        <begin position="85"/>
        <end position="104"/>
    </location>
</feature>
<protein>
    <recommendedName>
        <fullName evidence="3">Inner membrane protein YgaP-like transmembrane domain-containing protein</fullName>
    </recommendedName>
</protein>
<feature type="transmembrane region" description="Helical" evidence="2">
    <location>
        <begin position="110"/>
        <end position="128"/>
    </location>
</feature>
<dbReference type="EMBL" id="CP026309">
    <property type="protein sequence ID" value="AUV83149.1"/>
    <property type="molecule type" value="Genomic_DNA"/>
</dbReference>
<sequence>MDSTASTSGPPNSWCLMARMVFARRTARKAFASPFSRADNRDTELSSHESSRSNEESRMRTNTTDRVRRPDRVQRRNVGTLDRTVRLFFGPALLVVAAAGLLGVVPLGTVTVLCALVLGGGLTVTGLGRTCPLYRLVGFDTRVVVGRLG</sequence>
<name>A0A2I8VPV7_9EURY</name>